<evidence type="ECO:0000313" key="2">
    <source>
        <dbReference type="EMBL" id="GKV31659.1"/>
    </source>
</evidence>
<reference evidence="2 3" key="1">
    <citation type="journal article" date="2021" name="Commun. Biol.">
        <title>The genome of Shorea leprosula (Dipterocarpaceae) highlights the ecological relevance of drought in aseasonal tropical rainforests.</title>
        <authorList>
            <person name="Ng K.K.S."/>
            <person name="Kobayashi M.J."/>
            <person name="Fawcett J.A."/>
            <person name="Hatakeyama M."/>
            <person name="Paape T."/>
            <person name="Ng C.H."/>
            <person name="Ang C.C."/>
            <person name="Tnah L.H."/>
            <person name="Lee C.T."/>
            <person name="Nishiyama T."/>
            <person name="Sese J."/>
            <person name="O'Brien M.J."/>
            <person name="Copetti D."/>
            <person name="Mohd Noor M.I."/>
            <person name="Ong R.C."/>
            <person name="Putra M."/>
            <person name="Sireger I.Z."/>
            <person name="Indrioko S."/>
            <person name="Kosugi Y."/>
            <person name="Izuno A."/>
            <person name="Isagi Y."/>
            <person name="Lee S.L."/>
            <person name="Shimizu K.K."/>
        </authorList>
    </citation>
    <scope>NUCLEOTIDE SEQUENCE [LARGE SCALE GENOMIC DNA]</scope>
    <source>
        <strain evidence="2">214</strain>
    </source>
</reference>
<keyword evidence="3" id="KW-1185">Reference proteome</keyword>
<accession>A0AAV5L3Y1</accession>
<feature type="domain" description="Dynamin stalk" evidence="1">
    <location>
        <begin position="1"/>
        <end position="51"/>
    </location>
</feature>
<evidence type="ECO:0000313" key="3">
    <source>
        <dbReference type="Proteomes" id="UP001054252"/>
    </source>
</evidence>
<organism evidence="2 3">
    <name type="scientific">Rubroshorea leprosula</name>
    <dbReference type="NCBI Taxonomy" id="152421"/>
    <lineage>
        <taxon>Eukaryota</taxon>
        <taxon>Viridiplantae</taxon>
        <taxon>Streptophyta</taxon>
        <taxon>Embryophyta</taxon>
        <taxon>Tracheophyta</taxon>
        <taxon>Spermatophyta</taxon>
        <taxon>Magnoliopsida</taxon>
        <taxon>eudicotyledons</taxon>
        <taxon>Gunneridae</taxon>
        <taxon>Pentapetalae</taxon>
        <taxon>rosids</taxon>
        <taxon>malvids</taxon>
        <taxon>Malvales</taxon>
        <taxon>Dipterocarpaceae</taxon>
        <taxon>Rubroshorea</taxon>
    </lineage>
</organism>
<dbReference type="InterPro" id="IPR027417">
    <property type="entry name" value="P-loop_NTPase"/>
</dbReference>
<protein>
    <recommendedName>
        <fullName evidence="1">Dynamin stalk domain-containing protein</fullName>
    </recommendedName>
</protein>
<dbReference type="Pfam" id="PF01031">
    <property type="entry name" value="Dynamin_M"/>
    <property type="match status" value="1"/>
</dbReference>
<proteinExistence type="predicted"/>
<comment type="caution">
    <text evidence="2">The sequence shown here is derived from an EMBL/GenBank/DDBJ whole genome shotgun (WGS) entry which is preliminary data.</text>
</comment>
<gene>
    <name evidence="2" type="ORF">SLEP1_g40332</name>
</gene>
<sequence length="61" mass="6511">MGSEHLAKVLSKHLETVIKSRIPGIQSLISKTIAELEAELSRLGKPIAADAGREVAINFGD</sequence>
<dbReference type="AlphaFoldDB" id="A0AAV5L3Y1"/>
<dbReference type="Gene3D" id="3.40.50.300">
    <property type="entry name" value="P-loop containing nucleotide triphosphate hydrolases"/>
    <property type="match status" value="1"/>
</dbReference>
<dbReference type="InterPro" id="IPR000375">
    <property type="entry name" value="Dynamin_stalk"/>
</dbReference>
<dbReference type="Proteomes" id="UP001054252">
    <property type="component" value="Unassembled WGS sequence"/>
</dbReference>
<dbReference type="EMBL" id="BPVZ01000092">
    <property type="protein sequence ID" value="GKV31659.1"/>
    <property type="molecule type" value="Genomic_DNA"/>
</dbReference>
<name>A0AAV5L3Y1_9ROSI</name>
<evidence type="ECO:0000259" key="1">
    <source>
        <dbReference type="Pfam" id="PF01031"/>
    </source>
</evidence>